<dbReference type="Pfam" id="PF05962">
    <property type="entry name" value="HutD"/>
    <property type="match status" value="1"/>
</dbReference>
<reference evidence="2" key="1">
    <citation type="submission" date="2016-10" db="EMBL/GenBank/DDBJ databases">
        <authorList>
            <person name="Varghese N."/>
            <person name="Submissions S."/>
        </authorList>
    </citation>
    <scope>NUCLEOTIDE SEQUENCE [LARGE SCALE GENOMIC DNA]</scope>
    <source>
        <strain evidence="2">DSM 26542</strain>
    </source>
</reference>
<evidence type="ECO:0000313" key="2">
    <source>
        <dbReference type="Proteomes" id="UP000243887"/>
    </source>
</evidence>
<dbReference type="EMBL" id="FORU01000001">
    <property type="protein sequence ID" value="SFI82837.1"/>
    <property type="molecule type" value="Genomic_DNA"/>
</dbReference>
<dbReference type="SUPFAM" id="SSF51182">
    <property type="entry name" value="RmlC-like cupins"/>
    <property type="match status" value="1"/>
</dbReference>
<name>A0A1I3LDT0_9FLAO</name>
<dbReference type="Gene3D" id="2.60.120.10">
    <property type="entry name" value="Jelly Rolls"/>
    <property type="match status" value="1"/>
</dbReference>
<dbReference type="Proteomes" id="UP000243887">
    <property type="component" value="Unassembled WGS sequence"/>
</dbReference>
<dbReference type="InterPro" id="IPR014710">
    <property type="entry name" value="RmlC-like_jellyroll"/>
</dbReference>
<dbReference type="InterPro" id="IPR011051">
    <property type="entry name" value="RmlC_Cupin_sf"/>
</dbReference>
<dbReference type="RefSeq" id="WP_090677650.1">
    <property type="nucleotide sequence ID" value="NZ_FORU01000001.1"/>
</dbReference>
<dbReference type="AlphaFoldDB" id="A0A1I3LDT0"/>
<keyword evidence="2" id="KW-1185">Reference proteome</keyword>
<dbReference type="PANTHER" id="PTHR37943">
    <property type="entry name" value="PROTEIN VES"/>
    <property type="match status" value="1"/>
</dbReference>
<protein>
    <submittedName>
        <fullName evidence="1">HutD protein</fullName>
    </submittedName>
</protein>
<accession>A0A1I3LDT0</accession>
<dbReference type="STRING" id="1150112.SAMN04487893_101275"/>
<dbReference type="PANTHER" id="PTHR37943:SF1">
    <property type="entry name" value="PROTEIN VES"/>
    <property type="match status" value="1"/>
</dbReference>
<evidence type="ECO:0000313" key="1">
    <source>
        <dbReference type="EMBL" id="SFI82837.1"/>
    </source>
</evidence>
<dbReference type="OrthoDB" id="9786443at2"/>
<sequence>MSTKIVPFESLTAAVWNGGKTFQYYIHPLKSNYSDKNFYYRISSATIEIEESLFTQFKGYNRYLIMLDNNLNIKHNGIIKSFKPLEIFSFDSNDEVLSYSKGSDFNLMVTKQLDNASIRIDSGLIEVTSRKTILFALKECMLNIDNSNKLIKSKDLIILQSDITSILLPIDFIVIEI</sequence>
<dbReference type="InterPro" id="IPR010282">
    <property type="entry name" value="Uncharacterised_HutD/Ves"/>
</dbReference>
<proteinExistence type="predicted"/>
<organism evidence="1 2">
    <name type="scientific">Myroides guanonis</name>
    <dbReference type="NCBI Taxonomy" id="1150112"/>
    <lineage>
        <taxon>Bacteria</taxon>
        <taxon>Pseudomonadati</taxon>
        <taxon>Bacteroidota</taxon>
        <taxon>Flavobacteriia</taxon>
        <taxon>Flavobacteriales</taxon>
        <taxon>Flavobacteriaceae</taxon>
        <taxon>Myroides</taxon>
    </lineage>
</organism>
<gene>
    <name evidence="1" type="ORF">SAMN04487893_101275</name>
</gene>